<dbReference type="InterPro" id="IPR000182">
    <property type="entry name" value="GNAT_dom"/>
</dbReference>
<evidence type="ECO:0000259" key="1">
    <source>
        <dbReference type="PROSITE" id="PS51186"/>
    </source>
</evidence>
<dbReference type="PaxDb" id="4081-Solyc09g082250.2.1"/>
<dbReference type="PROSITE" id="PS51186">
    <property type="entry name" value="GNAT"/>
    <property type="match status" value="2"/>
</dbReference>
<name>K4CVK2_SOLLC</name>
<reference evidence="2" key="2">
    <citation type="submission" date="2013-04" db="UniProtKB">
        <authorList>
            <consortium name="EnsemblPlants"/>
        </authorList>
    </citation>
    <scope>IDENTIFICATION</scope>
    <source>
        <strain evidence="2">cv. Heinz 1706</strain>
    </source>
</reference>
<dbReference type="HOGENOM" id="CLU_795400_0_0_1"/>
<dbReference type="Gene3D" id="3.40.630.30">
    <property type="match status" value="2"/>
</dbReference>
<evidence type="ECO:0000313" key="2">
    <source>
        <dbReference type="EnsemblPlants" id="Solyc09g082250.2.1"/>
    </source>
</evidence>
<organism evidence="2">
    <name type="scientific">Solanum lycopersicum</name>
    <name type="common">Tomato</name>
    <name type="synonym">Lycopersicon esculentum</name>
    <dbReference type="NCBI Taxonomy" id="4081"/>
    <lineage>
        <taxon>Eukaryota</taxon>
        <taxon>Viridiplantae</taxon>
        <taxon>Streptophyta</taxon>
        <taxon>Embryophyta</taxon>
        <taxon>Tracheophyta</taxon>
        <taxon>Spermatophyta</taxon>
        <taxon>Magnoliopsida</taxon>
        <taxon>eudicotyledons</taxon>
        <taxon>Gunneridae</taxon>
        <taxon>Pentapetalae</taxon>
        <taxon>asterids</taxon>
        <taxon>lamiids</taxon>
        <taxon>Solanales</taxon>
        <taxon>Solanaceae</taxon>
        <taxon>Solanoideae</taxon>
        <taxon>Solaneae</taxon>
        <taxon>Solanum</taxon>
        <taxon>Solanum subgen. Lycopersicon</taxon>
    </lineage>
</organism>
<protein>
    <recommendedName>
        <fullName evidence="1">N-acetyltransferase domain-containing protein</fullName>
    </recommendedName>
</protein>
<dbReference type="AlphaFoldDB" id="K4CVK2"/>
<dbReference type="eggNOG" id="ENOG502RRQY">
    <property type="taxonomic scope" value="Eukaryota"/>
</dbReference>
<keyword evidence="3" id="KW-1185">Reference proteome</keyword>
<reference evidence="2" key="1">
    <citation type="journal article" date="2012" name="Nature">
        <title>The tomato genome sequence provides insights into fleshy fruit evolution.</title>
        <authorList>
            <consortium name="Tomato Genome Consortium"/>
        </authorList>
    </citation>
    <scope>NUCLEOTIDE SEQUENCE [LARGE SCALE GENOMIC DNA]</scope>
    <source>
        <strain evidence="2">cv. Heinz 1706</strain>
    </source>
</reference>
<dbReference type="PANTHER" id="PTHR46067">
    <property type="entry name" value="ACYL-COA N-ACYLTRANSFERASES (NAT) SUPERFAMILY PROTEIN"/>
    <property type="match status" value="1"/>
</dbReference>
<feature type="domain" description="N-acetyltransferase" evidence="1">
    <location>
        <begin position="8"/>
        <end position="168"/>
    </location>
</feature>
<proteinExistence type="predicted"/>
<dbReference type="Gramene" id="Solyc09g082250.2.1">
    <property type="protein sequence ID" value="Solyc09g082250.2.1"/>
    <property type="gene ID" value="Solyc09g082250.2"/>
</dbReference>
<dbReference type="GO" id="GO:0016747">
    <property type="term" value="F:acyltransferase activity, transferring groups other than amino-acyl groups"/>
    <property type="evidence" value="ECO:0007669"/>
    <property type="project" value="InterPro"/>
</dbReference>
<dbReference type="PANTHER" id="PTHR46067:SF13">
    <property type="entry name" value="N-ACETYLTRANSFERASE DOMAIN-CONTAINING PROTEIN"/>
    <property type="match status" value="1"/>
</dbReference>
<dbReference type="Proteomes" id="UP000004994">
    <property type="component" value="Chromosome 9"/>
</dbReference>
<dbReference type="OMA" id="KEDAMIH"/>
<feature type="domain" description="N-acetyltransferase" evidence="1">
    <location>
        <begin position="250"/>
        <end position="403"/>
    </location>
</feature>
<dbReference type="InParanoid" id="K4CVK2"/>
<accession>K4CVK2</accession>
<dbReference type="InterPro" id="IPR016181">
    <property type="entry name" value="Acyl_CoA_acyltransferase"/>
</dbReference>
<dbReference type="SUPFAM" id="SSF55729">
    <property type="entry name" value="Acyl-CoA N-acyltransferases (Nat)"/>
    <property type="match status" value="2"/>
</dbReference>
<dbReference type="Pfam" id="PF13302">
    <property type="entry name" value="Acetyltransf_3"/>
    <property type="match status" value="2"/>
</dbReference>
<dbReference type="ExpressionAtlas" id="K4CVK2">
    <property type="expression patterns" value="baseline and differential"/>
</dbReference>
<evidence type="ECO:0000313" key="3">
    <source>
        <dbReference type="Proteomes" id="UP000004994"/>
    </source>
</evidence>
<sequence>MINQSDIISLRLLEASDAGDFMEWCSDENINKFSQQRTFKSKEDAMIHLAKYIVPRRWFRAICLNGNPIGYISVSPLRDGSDKSKGEIKYVLSSKYWGRGIATKAVKMMVATIFVDSPLMNRLEGKVDIENIGSQRVLEKAGFTKECVLRRLPVRVVEAAFVHRATLNGYTRGWILFKKKKQCSDKEVSETVVGVEYFYRVPMRLSVRISPAYIPRELGMKVAPAQKSLLSLSGVANENRGDVDDQSDIISLCLFDLTDVDDFMEWFTDDNVNKFCSRDTTFISKEDAMQYIAVVVIPHPWHRAICLNDKPIGSIYVSSFHGSDICRGEIGYELSSKYWGKGISTMAVKMVASTIFVDWPHLARLEGVVAVDNIGSQRVLEKTGFIKEGVLRKYYYVKGKSIDLVMFSLINKLLEPRVY</sequence>
<dbReference type="EnsemblPlants" id="Solyc09g082250.2.1">
    <property type="protein sequence ID" value="Solyc09g082250.2.1"/>
    <property type="gene ID" value="Solyc09g082250.2"/>
</dbReference>